<gene>
    <name evidence="1" type="ORF">K7B10_00075</name>
</gene>
<keyword evidence="2" id="KW-1185">Reference proteome</keyword>
<dbReference type="SUPFAM" id="SSF52540">
    <property type="entry name" value="P-loop containing nucleoside triphosphate hydrolases"/>
    <property type="match status" value="1"/>
</dbReference>
<evidence type="ECO:0000313" key="2">
    <source>
        <dbReference type="Proteomes" id="UP001520654"/>
    </source>
</evidence>
<reference evidence="1 2" key="1">
    <citation type="submission" date="2021-08" db="EMBL/GenBank/DDBJ databases">
        <title>Genomic Architecture of Streptomyces flavotricini NGL1 and Streptomyces erythrochromogenes HMS4 With Differential Plant Beneficial attributes and laccase production capabilities.</title>
        <authorList>
            <person name="Salwan R."/>
            <person name="Kaur R."/>
            <person name="Sharma V."/>
        </authorList>
    </citation>
    <scope>NUCLEOTIDE SEQUENCE [LARGE SCALE GENOMIC DNA]</scope>
    <source>
        <strain evidence="1 2">NGL1</strain>
    </source>
</reference>
<dbReference type="Gene3D" id="3.40.50.300">
    <property type="entry name" value="P-loop containing nucleotide triphosphate hydrolases"/>
    <property type="match status" value="1"/>
</dbReference>
<evidence type="ECO:0000313" key="1">
    <source>
        <dbReference type="EMBL" id="MCC0093236.1"/>
    </source>
</evidence>
<dbReference type="Gene3D" id="1.25.40.10">
    <property type="entry name" value="Tetratricopeptide repeat domain"/>
    <property type="match status" value="3"/>
</dbReference>
<dbReference type="SUPFAM" id="SSF48452">
    <property type="entry name" value="TPR-like"/>
    <property type="match status" value="3"/>
</dbReference>
<dbReference type="PANTHER" id="PTHR19959">
    <property type="entry name" value="KINESIN LIGHT CHAIN"/>
    <property type="match status" value="1"/>
</dbReference>
<sequence>MEFDRRVQIRVACKGKDTKGFGTGYLVTPRLVLTADHVLDDSDPDGGPGAVTVCRPDHSEREYPASVRWRQRDGEVDAALLEIDAECHWPVPESLSDLIARPPQRYGRLIGTRSHQVSLAGFPRLQKDAGRGRLDEHLEGRITPGTGALAGRYEVTSTTPVPAGAPAPGGTRWSGISGAAVLADDGHGGDLLCGIVRHDRQADGGTRLTATPVSHLLTDRDGQPSEFRRLIVRHTGWEPVLEPVEPAPLLKPATADRDLHSPAALLRADTEAVAFHGRDRELADLRTWCTTDSARIAIRVITGPGGQGKTRLARHLTDTLSRQGWVAGHLRSDLTDHDTAPDPAPLTTALPLLLVVDYAETRPRLLRRLVTHLHTTRHRVRLLLLARSDGEWRTDTLSATAPVRRLLASAPVVPLGPLQPAAPTTRDRSEAFRNAARDLALLLPRVPSLAGHDWTALAGTLRPVDDLAHPRYDNALTLQMTALVTLLQHGPSPVTTAPGDPAEKILLEHEERFWKDSADAFQLGLDTATLTAAVAVAALCGADSTDAATRVLTALPAVPAPKTARTAAWLAHLYPADPDRYWGTLQPDRIAEYHASGVLMRGDIELPALLTAADHSQQAQSVTVLTRAAIAHYNATRTTDTDYLLHTLATAFDTTPLTYQAINIATAALPYPSRVLSPLVLRLTAALAQANRRLAHADPAAFEPDLAASLSNLGIRLTEAGRRREALAAEQEAAEVRRRLAQAHPAAFEPDLAASLSNLGVQLAQTGRRREALAATDEAVGICRRLAQADPAAFEPDLARSLSNLGIQLAQTGRRREALAVTEEAVEIRRRLVQEHPAAFEPDLAASLSNLGLRLAEAGRRREALAAEQEAVEIRRRLVQADPAAFEPDLATSLHNLGNRPAEAGRRDEALAATEEAVEIRRRLVQEHPAAFEPDLAALLSNLGIWLAYAGRLDEALAAEQEAVGIYRRLAQADPAAFEPDLAHSLTNLGGRLSQAGRLDEALAAEQEAVGIYRRLAQADPAAFEPDLAHSLTVWAVLLTDGSDLSLALSLTGEAVECYRHHIATMPFLLPQFHMVLDLQAFLLESLGRPQDAAVIRRWLEENPLPPDSHK</sequence>
<comment type="caution">
    <text evidence="1">The sequence shown here is derived from an EMBL/GenBank/DDBJ whole genome shotgun (WGS) entry which is preliminary data.</text>
</comment>
<dbReference type="InterPro" id="IPR011990">
    <property type="entry name" value="TPR-like_helical_dom_sf"/>
</dbReference>
<dbReference type="InterPro" id="IPR019734">
    <property type="entry name" value="TPR_rpt"/>
</dbReference>
<accession>A0ABS8DWS4</accession>
<dbReference type="SMART" id="SM00028">
    <property type="entry name" value="TPR"/>
    <property type="match status" value="7"/>
</dbReference>
<dbReference type="PANTHER" id="PTHR19959:SF119">
    <property type="entry name" value="FUNGAL LIPASE-LIKE DOMAIN-CONTAINING PROTEIN"/>
    <property type="match status" value="1"/>
</dbReference>
<dbReference type="InterPro" id="IPR027417">
    <property type="entry name" value="P-loop_NTPase"/>
</dbReference>
<dbReference type="Pfam" id="PF13374">
    <property type="entry name" value="TPR_10"/>
    <property type="match status" value="7"/>
</dbReference>
<dbReference type="Gene3D" id="2.40.10.10">
    <property type="entry name" value="Trypsin-like serine proteases"/>
    <property type="match status" value="1"/>
</dbReference>
<organism evidence="1 2">
    <name type="scientific">Streptomyces flavotricini</name>
    <dbReference type="NCBI Taxonomy" id="66888"/>
    <lineage>
        <taxon>Bacteria</taxon>
        <taxon>Bacillati</taxon>
        <taxon>Actinomycetota</taxon>
        <taxon>Actinomycetes</taxon>
        <taxon>Kitasatosporales</taxon>
        <taxon>Streptomycetaceae</taxon>
        <taxon>Streptomyces</taxon>
    </lineage>
</organism>
<dbReference type="SUPFAM" id="SSF50494">
    <property type="entry name" value="Trypsin-like serine proteases"/>
    <property type="match status" value="1"/>
</dbReference>
<dbReference type="Proteomes" id="UP001520654">
    <property type="component" value="Unassembled WGS sequence"/>
</dbReference>
<dbReference type="InterPro" id="IPR009003">
    <property type="entry name" value="Peptidase_S1_PA"/>
</dbReference>
<name>A0ABS8DWS4_9ACTN</name>
<proteinExistence type="predicted"/>
<dbReference type="InterPro" id="IPR043504">
    <property type="entry name" value="Peptidase_S1_PA_chymotrypsin"/>
</dbReference>
<dbReference type="RefSeq" id="WP_229333900.1">
    <property type="nucleotide sequence ID" value="NZ_JAINUL010000001.1"/>
</dbReference>
<dbReference type="EMBL" id="JAINUL010000001">
    <property type="protein sequence ID" value="MCC0093236.1"/>
    <property type="molecule type" value="Genomic_DNA"/>
</dbReference>
<protein>
    <submittedName>
        <fullName evidence="1">Tetratricopeptide repeat protein</fullName>
    </submittedName>
</protein>